<dbReference type="InterPro" id="IPR054227">
    <property type="entry name" value="DUF6951"/>
</dbReference>
<protein>
    <submittedName>
        <fullName evidence="1">Uncharacterized protein</fullName>
    </submittedName>
</protein>
<evidence type="ECO:0000313" key="1">
    <source>
        <dbReference type="EMBL" id="SHI11290.1"/>
    </source>
</evidence>
<organism evidence="1 2">
    <name type="scientific">Desulfofustis glycolicus DSM 9705</name>
    <dbReference type="NCBI Taxonomy" id="1121409"/>
    <lineage>
        <taxon>Bacteria</taxon>
        <taxon>Pseudomonadati</taxon>
        <taxon>Thermodesulfobacteriota</taxon>
        <taxon>Desulfobulbia</taxon>
        <taxon>Desulfobulbales</taxon>
        <taxon>Desulfocapsaceae</taxon>
        <taxon>Desulfofustis</taxon>
    </lineage>
</organism>
<dbReference type="Proteomes" id="UP000184139">
    <property type="component" value="Unassembled WGS sequence"/>
</dbReference>
<sequence length="112" mass="12273">MITVEITAGICGLVTIIHAEAEKNLDYIASIRIESDCPNWQKVAKILGEEKINVLKELFMDKDTRTLNSRVLDVSLNTIPHVSCPVISGTLKALEVSVGLALPKDANIRFKA</sequence>
<dbReference type="OrthoDB" id="1807880at2"/>
<dbReference type="EMBL" id="FQXS01000037">
    <property type="protein sequence ID" value="SHI11290.1"/>
    <property type="molecule type" value="Genomic_DNA"/>
</dbReference>
<evidence type="ECO:0000313" key="2">
    <source>
        <dbReference type="Proteomes" id="UP000184139"/>
    </source>
</evidence>
<dbReference type="RefSeq" id="WP_073378962.1">
    <property type="nucleotide sequence ID" value="NZ_FQXS01000037.1"/>
</dbReference>
<name>A0A1M5YGW0_9BACT</name>
<keyword evidence="2" id="KW-1185">Reference proteome</keyword>
<gene>
    <name evidence="1" type="ORF">SAMN02745124_04020</name>
</gene>
<dbReference type="Pfam" id="PF22263">
    <property type="entry name" value="DUF6951"/>
    <property type="match status" value="1"/>
</dbReference>
<reference evidence="1 2" key="1">
    <citation type="submission" date="2016-11" db="EMBL/GenBank/DDBJ databases">
        <authorList>
            <person name="Jaros S."/>
            <person name="Januszkiewicz K."/>
            <person name="Wedrychowicz H."/>
        </authorList>
    </citation>
    <scope>NUCLEOTIDE SEQUENCE [LARGE SCALE GENOMIC DNA]</scope>
    <source>
        <strain evidence="1 2">DSM 9705</strain>
    </source>
</reference>
<dbReference type="AlphaFoldDB" id="A0A1M5YGW0"/>
<dbReference type="STRING" id="1121409.SAMN02745124_04020"/>
<proteinExistence type="predicted"/>
<accession>A0A1M5YGW0</accession>